<evidence type="ECO:0000259" key="3">
    <source>
        <dbReference type="PROSITE" id="PS50885"/>
    </source>
</evidence>
<keyword evidence="1" id="KW-0175">Coiled coil</keyword>
<dbReference type="Gene3D" id="6.10.340.10">
    <property type="match status" value="1"/>
</dbReference>
<keyword evidence="2" id="KW-0472">Membrane</keyword>
<dbReference type="SMART" id="SM00304">
    <property type="entry name" value="HAMP"/>
    <property type="match status" value="1"/>
</dbReference>
<feature type="transmembrane region" description="Helical" evidence="2">
    <location>
        <begin position="223"/>
        <end position="243"/>
    </location>
</feature>
<dbReference type="PROSITE" id="PS50885">
    <property type="entry name" value="HAMP"/>
    <property type="match status" value="1"/>
</dbReference>
<protein>
    <recommendedName>
        <fullName evidence="3">HAMP domain-containing protein</fullName>
    </recommendedName>
</protein>
<feature type="domain" description="HAMP" evidence="3">
    <location>
        <begin position="245"/>
        <end position="301"/>
    </location>
</feature>
<dbReference type="SUPFAM" id="SSF158472">
    <property type="entry name" value="HAMP domain-like"/>
    <property type="match status" value="1"/>
</dbReference>
<feature type="transmembrane region" description="Helical" evidence="2">
    <location>
        <begin position="151"/>
        <end position="171"/>
    </location>
</feature>
<accession>A0A653AEM0</accession>
<dbReference type="Pfam" id="PF00672">
    <property type="entry name" value="HAMP"/>
    <property type="match status" value="1"/>
</dbReference>
<name>A0A653AEM0_UNCDX</name>
<feature type="transmembrane region" description="Helical" evidence="2">
    <location>
        <begin position="15"/>
        <end position="38"/>
    </location>
</feature>
<organism evidence="4">
    <name type="scientific">Uncultured Desulfatiglans sp</name>
    <dbReference type="NCBI Taxonomy" id="1748965"/>
    <lineage>
        <taxon>Bacteria</taxon>
        <taxon>Pseudomonadati</taxon>
        <taxon>Thermodesulfobacteriota</taxon>
        <taxon>Desulfobacteria</taxon>
        <taxon>Desulfatiglandales</taxon>
        <taxon>Desulfatiglandaceae</taxon>
        <taxon>Desulfatiglans</taxon>
        <taxon>environmental samples</taxon>
    </lineage>
</organism>
<dbReference type="GO" id="GO:0016020">
    <property type="term" value="C:membrane"/>
    <property type="evidence" value="ECO:0007669"/>
    <property type="project" value="InterPro"/>
</dbReference>
<sequence>MASIRPRPPRSSLRIAAVCVAMGCVYGLANFLSGKYYLPGCSFAELRPQVALPMFIGVLYGPLAGFATGASGDMLGYAFAGKGPLFALHWSFANGLMGLIPGLAGRFGARPVDSILSFVKLLLLLLLASALPFALSTGVEVGLGRVAFHNALFSLFLPIFITDTLWAFMLVPPLMQLFGLLIARVEIRTIQAVYYLLIVTVMATWLSSIFITMRERIAVEELYGLGAVTLVVLITGLAVCAVLSKKITAPMLGLTRVARRVADGDYTHVEELKSISSRQDELGTMAQVFTDMLQAVEKREKDLRNEVTTLKIQIDRGKQCADLEKITGSDYFKMLKAKAGNLRQKAGAAER</sequence>
<keyword evidence="2" id="KW-1133">Transmembrane helix</keyword>
<feature type="coiled-coil region" evidence="1">
    <location>
        <begin position="286"/>
        <end position="313"/>
    </location>
</feature>
<dbReference type="GO" id="GO:0007165">
    <property type="term" value="P:signal transduction"/>
    <property type="evidence" value="ECO:0007669"/>
    <property type="project" value="InterPro"/>
</dbReference>
<dbReference type="CDD" id="cd06225">
    <property type="entry name" value="HAMP"/>
    <property type="match status" value="1"/>
</dbReference>
<dbReference type="InterPro" id="IPR003660">
    <property type="entry name" value="HAMP_dom"/>
</dbReference>
<reference evidence="4" key="1">
    <citation type="submission" date="2018-07" db="EMBL/GenBank/DDBJ databases">
        <authorList>
            <consortium name="Genoscope - CEA"/>
            <person name="William W."/>
        </authorList>
    </citation>
    <scope>NUCLEOTIDE SEQUENCE</scope>
    <source>
        <strain evidence="4">IK1</strain>
    </source>
</reference>
<dbReference type="InterPro" id="IPR009825">
    <property type="entry name" value="ECF_substrate-spec-like"/>
</dbReference>
<evidence type="ECO:0000313" key="4">
    <source>
        <dbReference type="EMBL" id="VBB46523.1"/>
    </source>
</evidence>
<gene>
    <name evidence="4" type="ORF">TRIP_B40330</name>
</gene>
<evidence type="ECO:0000256" key="2">
    <source>
        <dbReference type="SAM" id="Phobius"/>
    </source>
</evidence>
<evidence type="ECO:0000256" key="1">
    <source>
        <dbReference type="SAM" id="Coils"/>
    </source>
</evidence>
<feature type="transmembrane region" description="Helical" evidence="2">
    <location>
        <begin position="90"/>
        <end position="109"/>
    </location>
</feature>
<keyword evidence="2" id="KW-0812">Transmembrane</keyword>
<feature type="transmembrane region" description="Helical" evidence="2">
    <location>
        <begin position="192"/>
        <end position="211"/>
    </location>
</feature>
<dbReference type="AlphaFoldDB" id="A0A653AEM0"/>
<dbReference type="Pfam" id="PF07155">
    <property type="entry name" value="ECF-ribofla_trS"/>
    <property type="match status" value="1"/>
</dbReference>
<dbReference type="Gene3D" id="1.10.1760.20">
    <property type="match status" value="1"/>
</dbReference>
<dbReference type="EMBL" id="UPXX01000031">
    <property type="protein sequence ID" value="VBB46523.1"/>
    <property type="molecule type" value="Genomic_DNA"/>
</dbReference>
<feature type="transmembrane region" description="Helical" evidence="2">
    <location>
        <begin position="50"/>
        <end position="70"/>
    </location>
</feature>
<proteinExistence type="predicted"/>
<feature type="transmembrane region" description="Helical" evidence="2">
    <location>
        <begin position="121"/>
        <end position="139"/>
    </location>
</feature>